<evidence type="ECO:0000256" key="1">
    <source>
        <dbReference type="ARBA" id="ARBA00022670"/>
    </source>
</evidence>
<dbReference type="InterPro" id="IPR009003">
    <property type="entry name" value="Peptidase_S1_PA"/>
</dbReference>
<keyword evidence="3" id="KW-0812">Transmembrane</keyword>
<dbReference type="Pfam" id="PF13180">
    <property type="entry name" value="PDZ_2"/>
    <property type="match status" value="1"/>
</dbReference>
<dbReference type="PRINTS" id="PR00834">
    <property type="entry name" value="PROTEASES2C"/>
</dbReference>
<name>A0A6J7CJC2_9ZZZZ</name>
<evidence type="ECO:0000256" key="2">
    <source>
        <dbReference type="ARBA" id="ARBA00022801"/>
    </source>
</evidence>
<keyword evidence="3" id="KW-0472">Membrane</keyword>
<keyword evidence="3" id="KW-1133">Transmembrane helix</keyword>
<accession>A0A6J7CJC2</accession>
<sequence>MELGPEIDDPTDAHVQKGRIAAVTWPIPVSQSQRSVKSGGAPLRKRAFGSRLTIFLVAALVGGIAGHFAGADGGTRLTINTSNLQPGGAVLPSGLTIPQLVRTVSPSVVSIDVRTPNGEEQGTGMILQANGLVLTNAHVVSGALNGGTMTVTRTGSTSSLPATLVGIDTSNDVALIRITRVSGLPAVTFGKSDRLEVGDSVVAIGNALGLAAGTPTVTEGIVSALGRTVTASNGTSSETLLNLIQTDAAINPGNSGGPLLDANGLVIGMNTAVAGTMADGTNAQNIGFAIPSSKIESLLASLLKGGTIAKKHGYLGVQIMTVTPALKEQYGFAVNYGAVVTTVMSGSAAENAGLRQADIIVQIDSTKIRTAEDVSSFTAKRKAGQTVTVTVYRKSVKVSLKATLGLSPN</sequence>
<feature type="transmembrane region" description="Helical" evidence="3">
    <location>
        <begin position="52"/>
        <end position="70"/>
    </location>
</feature>
<reference evidence="5" key="1">
    <citation type="submission" date="2020-05" db="EMBL/GenBank/DDBJ databases">
        <authorList>
            <person name="Chiriac C."/>
            <person name="Salcher M."/>
            <person name="Ghai R."/>
            <person name="Kavagutti S V."/>
        </authorList>
    </citation>
    <scope>NUCLEOTIDE SEQUENCE</scope>
</reference>
<proteinExistence type="predicted"/>
<dbReference type="SUPFAM" id="SSF50494">
    <property type="entry name" value="Trypsin-like serine proteases"/>
    <property type="match status" value="1"/>
</dbReference>
<dbReference type="Pfam" id="PF13365">
    <property type="entry name" value="Trypsin_2"/>
    <property type="match status" value="1"/>
</dbReference>
<dbReference type="SUPFAM" id="SSF50156">
    <property type="entry name" value="PDZ domain-like"/>
    <property type="match status" value="1"/>
</dbReference>
<dbReference type="InterPro" id="IPR051201">
    <property type="entry name" value="Chloro_Bact_Ser_Proteases"/>
</dbReference>
<dbReference type="GO" id="GO:0004252">
    <property type="term" value="F:serine-type endopeptidase activity"/>
    <property type="evidence" value="ECO:0007669"/>
    <property type="project" value="InterPro"/>
</dbReference>
<dbReference type="GO" id="GO:0006508">
    <property type="term" value="P:proteolysis"/>
    <property type="evidence" value="ECO:0007669"/>
    <property type="project" value="UniProtKB-KW"/>
</dbReference>
<dbReference type="InterPro" id="IPR001478">
    <property type="entry name" value="PDZ"/>
</dbReference>
<dbReference type="Gene3D" id="2.30.42.10">
    <property type="match status" value="1"/>
</dbReference>
<dbReference type="AlphaFoldDB" id="A0A6J7CJC2"/>
<keyword evidence="1" id="KW-0645">Protease</keyword>
<dbReference type="SMART" id="SM00228">
    <property type="entry name" value="PDZ"/>
    <property type="match status" value="1"/>
</dbReference>
<gene>
    <name evidence="5" type="ORF">UFOPK3381_00124</name>
</gene>
<dbReference type="InterPro" id="IPR036034">
    <property type="entry name" value="PDZ_sf"/>
</dbReference>
<protein>
    <submittedName>
        <fullName evidence="5">Unannotated protein</fullName>
    </submittedName>
</protein>
<evidence type="ECO:0000313" key="5">
    <source>
        <dbReference type="EMBL" id="CAB4858472.1"/>
    </source>
</evidence>
<dbReference type="Gene3D" id="2.40.10.120">
    <property type="match status" value="1"/>
</dbReference>
<dbReference type="PANTHER" id="PTHR43343">
    <property type="entry name" value="PEPTIDASE S12"/>
    <property type="match status" value="1"/>
</dbReference>
<keyword evidence="2" id="KW-0378">Hydrolase</keyword>
<dbReference type="PROSITE" id="PS50106">
    <property type="entry name" value="PDZ"/>
    <property type="match status" value="1"/>
</dbReference>
<dbReference type="InterPro" id="IPR001940">
    <property type="entry name" value="Peptidase_S1C"/>
</dbReference>
<organism evidence="5">
    <name type="scientific">freshwater metagenome</name>
    <dbReference type="NCBI Taxonomy" id="449393"/>
    <lineage>
        <taxon>unclassified sequences</taxon>
        <taxon>metagenomes</taxon>
        <taxon>ecological metagenomes</taxon>
    </lineage>
</organism>
<feature type="domain" description="PDZ" evidence="4">
    <location>
        <begin position="319"/>
        <end position="395"/>
    </location>
</feature>
<evidence type="ECO:0000256" key="3">
    <source>
        <dbReference type="SAM" id="Phobius"/>
    </source>
</evidence>
<dbReference type="EMBL" id="CAFBLN010000001">
    <property type="protein sequence ID" value="CAB4858472.1"/>
    <property type="molecule type" value="Genomic_DNA"/>
</dbReference>
<evidence type="ECO:0000259" key="4">
    <source>
        <dbReference type="PROSITE" id="PS50106"/>
    </source>
</evidence>
<dbReference type="PANTHER" id="PTHR43343:SF3">
    <property type="entry name" value="PROTEASE DO-LIKE 8, CHLOROPLASTIC"/>
    <property type="match status" value="1"/>
</dbReference>